<gene>
    <name evidence="2" type="ordered locus">Bathy14g00660</name>
</gene>
<dbReference type="Pfam" id="PF00300">
    <property type="entry name" value="His_Phos_1"/>
    <property type="match status" value="1"/>
</dbReference>
<keyword evidence="3" id="KW-1185">Reference proteome</keyword>
<evidence type="ECO:0008006" key="4">
    <source>
        <dbReference type="Google" id="ProtNLM"/>
    </source>
</evidence>
<feature type="compositionally biased region" description="Polar residues" evidence="1">
    <location>
        <begin position="1"/>
        <end position="17"/>
    </location>
</feature>
<feature type="compositionally biased region" description="Basic residues" evidence="1">
    <location>
        <begin position="37"/>
        <end position="48"/>
    </location>
</feature>
<evidence type="ECO:0000256" key="1">
    <source>
        <dbReference type="SAM" id="MobiDB-lite"/>
    </source>
</evidence>
<dbReference type="InterPro" id="IPR013078">
    <property type="entry name" value="His_Pase_superF_clade-1"/>
</dbReference>
<feature type="region of interest" description="Disordered" evidence="1">
    <location>
        <begin position="1"/>
        <end position="49"/>
    </location>
</feature>
<dbReference type="PANTHER" id="PTHR47623:SF1">
    <property type="entry name" value="OS09G0287300 PROTEIN"/>
    <property type="match status" value="1"/>
</dbReference>
<dbReference type="RefSeq" id="XP_007509263.1">
    <property type="nucleotide sequence ID" value="XM_007509201.1"/>
</dbReference>
<dbReference type="AlphaFoldDB" id="K8F4G5"/>
<evidence type="ECO:0000313" key="3">
    <source>
        <dbReference type="Proteomes" id="UP000198341"/>
    </source>
</evidence>
<name>K8F4G5_9CHLO</name>
<dbReference type="CDD" id="cd07067">
    <property type="entry name" value="HP_PGM_like"/>
    <property type="match status" value="1"/>
</dbReference>
<dbReference type="eggNOG" id="KOG0118">
    <property type="taxonomic scope" value="Eukaryota"/>
</dbReference>
<dbReference type="Gene3D" id="3.40.50.1240">
    <property type="entry name" value="Phosphoglycerate mutase-like"/>
    <property type="match status" value="1"/>
</dbReference>
<dbReference type="OrthoDB" id="2019724at2759"/>
<protein>
    <recommendedName>
        <fullName evidence="4">Phosphoglycerate mutase family protein</fullName>
    </recommendedName>
</protein>
<dbReference type="STRING" id="41875.K8F4G5"/>
<proteinExistence type="predicted"/>
<accession>K8F4G5</accession>
<reference evidence="2 3" key="1">
    <citation type="submission" date="2011-10" db="EMBL/GenBank/DDBJ databases">
        <authorList>
            <person name="Genoscope - CEA"/>
        </authorList>
    </citation>
    <scope>NUCLEOTIDE SEQUENCE [LARGE SCALE GENOMIC DNA]</scope>
    <source>
        <strain evidence="2 3">RCC 1105</strain>
    </source>
</reference>
<dbReference type="GeneID" id="19011713"/>
<dbReference type="EMBL" id="FO082265">
    <property type="protein sequence ID" value="CCO19720.1"/>
    <property type="molecule type" value="Genomic_DNA"/>
</dbReference>
<dbReference type="InterPro" id="IPR029033">
    <property type="entry name" value="His_PPase_superfam"/>
</dbReference>
<organism evidence="2 3">
    <name type="scientific">Bathycoccus prasinos</name>
    <dbReference type="NCBI Taxonomy" id="41875"/>
    <lineage>
        <taxon>Eukaryota</taxon>
        <taxon>Viridiplantae</taxon>
        <taxon>Chlorophyta</taxon>
        <taxon>Mamiellophyceae</taxon>
        <taxon>Mamiellales</taxon>
        <taxon>Bathycoccaceae</taxon>
        <taxon>Bathycoccus</taxon>
    </lineage>
</organism>
<dbReference type="PANTHER" id="PTHR47623">
    <property type="entry name" value="OS09G0287300 PROTEIN"/>
    <property type="match status" value="1"/>
</dbReference>
<dbReference type="SUPFAM" id="SSF53254">
    <property type="entry name" value="Phosphoglycerate mutase-like"/>
    <property type="match status" value="1"/>
</dbReference>
<evidence type="ECO:0000313" key="2">
    <source>
        <dbReference type="EMBL" id="CCO19720.1"/>
    </source>
</evidence>
<dbReference type="Proteomes" id="UP000198341">
    <property type="component" value="Chromosome 14"/>
</dbReference>
<sequence length="294" mass="33044">MHTTSVILARETTTTPSGVPGRNDVLRSIPVNNNRGRTTRKQRHRLKARRDAVAVAAADDDDDEKSSSKSASFRLILMRHSEAAEEDEEKKKYRRDIDRPLTERGITYAKKLSENLKTICGEEWMPTRIVCSSARRTRETLMAMDLVPTMSIFNDKVSSSSSSNNNTVVYLGSIYHYAGMDGVFGSHVKQLIIGESETFEGEQTDEVVLIVGHNRGLEEAVREFTGETNVEMNVASLACLRKRKEAKTRETWEQALEEKDDPNDPKKSSLWTLEHLLDPNGQCLDCGWGDVPRG</sequence>
<dbReference type="SMART" id="SM00855">
    <property type="entry name" value="PGAM"/>
    <property type="match status" value="1"/>
</dbReference>
<dbReference type="KEGG" id="bpg:Bathy14g00660"/>